<evidence type="ECO:0000256" key="2">
    <source>
        <dbReference type="ARBA" id="ARBA00023002"/>
    </source>
</evidence>
<keyword evidence="2" id="KW-0560">Oxidoreductase</keyword>
<dbReference type="InterPro" id="IPR023753">
    <property type="entry name" value="FAD/NAD-binding_dom"/>
</dbReference>
<accession>A0ABU5SBW2</accession>
<dbReference type="SUPFAM" id="SSF51905">
    <property type="entry name" value="FAD/NAD(P)-binding domain"/>
    <property type="match status" value="2"/>
</dbReference>
<keyword evidence="5" id="KW-1185">Reference proteome</keyword>
<sequence length="304" mass="33334">MTKENQFDVIIIGGSYAGLSAGMALGRSLRKVLIIDGGKPCNIQTPHSHNVITLDGETPSAITEKAKNQVLAYETVTFLEGLVTKANKTNDGTFELQTADGENFIAKKLLFTTGVSDIMPDIKGFSECWGISILHCPYCHGYEVKEQNTGILGNGEMSFEFSKLISNWTKQLTLFTNGKATLTEEQNQKLSAHHINIVEDEIDSFEHENGVIKQIVFKNGMKQSIATLYARIPFEQHCKLPEIMGCTLTEQGHIQIDDFQKTNIAGIFAAGDNTTMFRSVSNAIGAGSKAGALINHELINEAFR</sequence>
<protein>
    <submittedName>
        <fullName evidence="4">NAD(P)/FAD-dependent oxidoreductase</fullName>
    </submittedName>
</protein>
<evidence type="ECO:0000313" key="5">
    <source>
        <dbReference type="Proteomes" id="UP001303899"/>
    </source>
</evidence>
<dbReference type="PRINTS" id="PR00368">
    <property type="entry name" value="FADPNR"/>
</dbReference>
<gene>
    <name evidence="4" type="ORF">VB776_23730</name>
</gene>
<dbReference type="PANTHER" id="PTHR48105">
    <property type="entry name" value="THIOREDOXIN REDUCTASE 1-RELATED-RELATED"/>
    <property type="match status" value="1"/>
</dbReference>
<comment type="caution">
    <text evidence="4">The sequence shown here is derived from an EMBL/GenBank/DDBJ whole genome shotgun (WGS) entry which is preliminary data.</text>
</comment>
<dbReference type="Proteomes" id="UP001303899">
    <property type="component" value="Unassembled WGS sequence"/>
</dbReference>
<dbReference type="InterPro" id="IPR036188">
    <property type="entry name" value="FAD/NAD-bd_sf"/>
</dbReference>
<organism evidence="4 5">
    <name type="scientific">Arcicella gelida</name>
    <dbReference type="NCBI Taxonomy" id="2984195"/>
    <lineage>
        <taxon>Bacteria</taxon>
        <taxon>Pseudomonadati</taxon>
        <taxon>Bacteroidota</taxon>
        <taxon>Cytophagia</taxon>
        <taxon>Cytophagales</taxon>
        <taxon>Flectobacillaceae</taxon>
        <taxon>Arcicella</taxon>
    </lineage>
</organism>
<dbReference type="PRINTS" id="PR00469">
    <property type="entry name" value="PNDRDTASEII"/>
</dbReference>
<evidence type="ECO:0000313" key="4">
    <source>
        <dbReference type="EMBL" id="MEA5405970.1"/>
    </source>
</evidence>
<dbReference type="InterPro" id="IPR050097">
    <property type="entry name" value="Ferredoxin-NADP_redctase_2"/>
</dbReference>
<dbReference type="EMBL" id="JAYGIL010000051">
    <property type="protein sequence ID" value="MEA5405970.1"/>
    <property type="molecule type" value="Genomic_DNA"/>
</dbReference>
<keyword evidence="1" id="KW-0285">Flavoprotein</keyword>
<evidence type="ECO:0000256" key="1">
    <source>
        <dbReference type="ARBA" id="ARBA00022630"/>
    </source>
</evidence>
<reference evidence="4 5" key="1">
    <citation type="submission" date="2023-12" db="EMBL/GenBank/DDBJ databases">
        <title>Novel species of the genus Arcicella isolated from rivers.</title>
        <authorList>
            <person name="Lu H."/>
        </authorList>
    </citation>
    <scope>NUCLEOTIDE SEQUENCE [LARGE SCALE GENOMIC DNA]</scope>
    <source>
        <strain evidence="4 5">DC2W</strain>
    </source>
</reference>
<dbReference type="Gene3D" id="3.50.50.60">
    <property type="entry name" value="FAD/NAD(P)-binding domain"/>
    <property type="match status" value="2"/>
</dbReference>
<dbReference type="RefSeq" id="WP_323699337.1">
    <property type="nucleotide sequence ID" value="NZ_JAYGIL010000051.1"/>
</dbReference>
<proteinExistence type="predicted"/>
<evidence type="ECO:0000259" key="3">
    <source>
        <dbReference type="Pfam" id="PF07992"/>
    </source>
</evidence>
<dbReference type="Pfam" id="PF07992">
    <property type="entry name" value="Pyr_redox_2"/>
    <property type="match status" value="1"/>
</dbReference>
<name>A0ABU5SBW2_9BACT</name>
<feature type="domain" description="FAD/NAD(P)-binding" evidence="3">
    <location>
        <begin position="7"/>
        <end position="287"/>
    </location>
</feature>